<feature type="non-terminal residue" evidence="1">
    <location>
        <position position="79"/>
    </location>
</feature>
<organism evidence="1 2">
    <name type="scientific">Bacillus wiedmannii</name>
    <dbReference type="NCBI Taxonomy" id="1890302"/>
    <lineage>
        <taxon>Bacteria</taxon>
        <taxon>Bacillati</taxon>
        <taxon>Bacillota</taxon>
        <taxon>Bacilli</taxon>
        <taxon>Bacillales</taxon>
        <taxon>Bacillaceae</taxon>
        <taxon>Bacillus</taxon>
        <taxon>Bacillus cereus group</taxon>
    </lineage>
</organism>
<name>A0A4U3ANQ4_9BACI</name>
<gene>
    <name evidence="1" type="ORF">FC699_26440</name>
</gene>
<evidence type="ECO:0000313" key="1">
    <source>
        <dbReference type="EMBL" id="TKI89251.1"/>
    </source>
</evidence>
<comment type="caution">
    <text evidence="1">The sequence shown here is derived from an EMBL/GenBank/DDBJ whole genome shotgun (WGS) entry which is preliminary data.</text>
</comment>
<dbReference type="AlphaFoldDB" id="A0A4U3ANQ4"/>
<sequence>IEKNLQVDNISYSLIQADKVYAVVEKDTYSPDIRIENISELKRWGEATLQAIQKQSLIKRLILVDSSQKDKNHIKSITF</sequence>
<dbReference type="Proteomes" id="UP000305222">
    <property type="component" value="Unassembled WGS sequence"/>
</dbReference>
<dbReference type="EMBL" id="SZON01001930">
    <property type="protein sequence ID" value="TKI89251.1"/>
    <property type="molecule type" value="Genomic_DNA"/>
</dbReference>
<protein>
    <submittedName>
        <fullName evidence="1">Proline racemase</fullName>
    </submittedName>
</protein>
<feature type="non-terminal residue" evidence="1">
    <location>
        <position position="1"/>
    </location>
</feature>
<evidence type="ECO:0000313" key="2">
    <source>
        <dbReference type="Proteomes" id="UP000305222"/>
    </source>
</evidence>
<proteinExistence type="predicted"/>
<accession>A0A4U3ANQ4</accession>
<reference evidence="1 2" key="1">
    <citation type="journal article" date="2019" name="Environ. Microbiol.">
        <title>An active ?-lactamase is a part of an orchestrated cell wall stress resistance network of Bacillus subtilis and related rhizosphere species.</title>
        <authorList>
            <person name="Bucher T."/>
            <person name="Keren-Paz A."/>
            <person name="Hausser J."/>
            <person name="Olender T."/>
            <person name="Cytryn E."/>
            <person name="Kolodkin-Gal I."/>
        </authorList>
    </citation>
    <scope>NUCLEOTIDE SEQUENCE [LARGE SCALE GENOMIC DNA]</scope>
    <source>
        <strain evidence="1 2">I5</strain>
    </source>
</reference>